<feature type="domain" description="Reverse transcriptase" evidence="2">
    <location>
        <begin position="68"/>
        <end position="169"/>
    </location>
</feature>
<proteinExistence type="predicted"/>
<feature type="region of interest" description="Disordered" evidence="1">
    <location>
        <begin position="1"/>
        <end position="27"/>
    </location>
</feature>
<dbReference type="Gene3D" id="3.30.70.270">
    <property type="match status" value="1"/>
</dbReference>
<dbReference type="CDD" id="cd01647">
    <property type="entry name" value="RT_LTR"/>
    <property type="match status" value="1"/>
</dbReference>
<organism evidence="3 4">
    <name type="scientific">Elysia crispata</name>
    <name type="common">lettuce slug</name>
    <dbReference type="NCBI Taxonomy" id="231223"/>
    <lineage>
        <taxon>Eukaryota</taxon>
        <taxon>Metazoa</taxon>
        <taxon>Spiralia</taxon>
        <taxon>Lophotrochozoa</taxon>
        <taxon>Mollusca</taxon>
        <taxon>Gastropoda</taxon>
        <taxon>Heterobranchia</taxon>
        <taxon>Euthyneura</taxon>
        <taxon>Panpulmonata</taxon>
        <taxon>Sacoglossa</taxon>
        <taxon>Placobranchoidea</taxon>
        <taxon>Plakobranchidae</taxon>
        <taxon>Elysia</taxon>
    </lineage>
</organism>
<dbReference type="Proteomes" id="UP001283361">
    <property type="component" value="Unassembled WGS sequence"/>
</dbReference>
<keyword evidence="4" id="KW-1185">Reference proteome</keyword>
<dbReference type="Pfam" id="PF00078">
    <property type="entry name" value="RVT_1"/>
    <property type="match status" value="1"/>
</dbReference>
<evidence type="ECO:0000313" key="3">
    <source>
        <dbReference type="EMBL" id="KAK3739979.1"/>
    </source>
</evidence>
<dbReference type="InterPro" id="IPR050951">
    <property type="entry name" value="Retrovirus_Pol_polyprotein"/>
</dbReference>
<dbReference type="EMBL" id="JAWDGP010006494">
    <property type="protein sequence ID" value="KAK3739979.1"/>
    <property type="molecule type" value="Genomic_DNA"/>
</dbReference>
<dbReference type="PANTHER" id="PTHR37984:SF8">
    <property type="entry name" value="CCHC-TYPE DOMAIN-CONTAINING PROTEIN"/>
    <property type="match status" value="1"/>
</dbReference>
<accession>A0AAE1CW16</accession>
<reference evidence="3" key="1">
    <citation type="journal article" date="2023" name="G3 (Bethesda)">
        <title>A reference genome for the long-term kleptoplast-retaining sea slug Elysia crispata morphotype clarki.</title>
        <authorList>
            <person name="Eastman K.E."/>
            <person name="Pendleton A.L."/>
            <person name="Shaikh M.A."/>
            <person name="Suttiyut T."/>
            <person name="Ogas R."/>
            <person name="Tomko P."/>
            <person name="Gavelis G."/>
            <person name="Widhalm J.R."/>
            <person name="Wisecaver J.H."/>
        </authorList>
    </citation>
    <scope>NUCLEOTIDE SEQUENCE</scope>
    <source>
        <strain evidence="3">ECLA1</strain>
    </source>
</reference>
<dbReference type="PROSITE" id="PS50878">
    <property type="entry name" value="RT_POL"/>
    <property type="match status" value="1"/>
</dbReference>
<sequence>MSTQNDTYVTESHPTIQPSDDDKPGERELGTARLYTSQDAKPKVLPCRKIHFALTQRVKDELETLVKRGILVPIKEPTPWFSLMAIVEKSNGSLRLCIDPKPLNEALQREHFKLPTFDDVLPAFNKAKVFTKQDIKEAFSHIKLDEESSKLTTMITPYGRFRWTRLPFG</sequence>
<dbReference type="InterPro" id="IPR000477">
    <property type="entry name" value="RT_dom"/>
</dbReference>
<dbReference type="PANTHER" id="PTHR37984">
    <property type="entry name" value="PROTEIN CBG26694"/>
    <property type="match status" value="1"/>
</dbReference>
<feature type="compositionally biased region" description="Polar residues" evidence="1">
    <location>
        <begin position="1"/>
        <end position="18"/>
    </location>
</feature>
<evidence type="ECO:0000259" key="2">
    <source>
        <dbReference type="PROSITE" id="PS50878"/>
    </source>
</evidence>
<evidence type="ECO:0000313" key="4">
    <source>
        <dbReference type="Proteomes" id="UP001283361"/>
    </source>
</evidence>
<gene>
    <name evidence="3" type="ORF">RRG08_005251</name>
</gene>
<dbReference type="InterPro" id="IPR043128">
    <property type="entry name" value="Rev_trsase/Diguanyl_cyclase"/>
</dbReference>
<dbReference type="InterPro" id="IPR043502">
    <property type="entry name" value="DNA/RNA_pol_sf"/>
</dbReference>
<evidence type="ECO:0000256" key="1">
    <source>
        <dbReference type="SAM" id="MobiDB-lite"/>
    </source>
</evidence>
<protein>
    <recommendedName>
        <fullName evidence="2">Reverse transcriptase domain-containing protein</fullName>
    </recommendedName>
</protein>
<name>A0AAE1CW16_9GAST</name>
<dbReference type="AlphaFoldDB" id="A0AAE1CW16"/>
<dbReference type="SUPFAM" id="SSF56672">
    <property type="entry name" value="DNA/RNA polymerases"/>
    <property type="match status" value="1"/>
</dbReference>
<comment type="caution">
    <text evidence="3">The sequence shown here is derived from an EMBL/GenBank/DDBJ whole genome shotgun (WGS) entry which is preliminary data.</text>
</comment>
<dbReference type="Gene3D" id="3.10.10.10">
    <property type="entry name" value="HIV Type 1 Reverse Transcriptase, subunit A, domain 1"/>
    <property type="match status" value="1"/>
</dbReference>